<organism evidence="2 3">
    <name type="scientific">Symbiodinium natans</name>
    <dbReference type="NCBI Taxonomy" id="878477"/>
    <lineage>
        <taxon>Eukaryota</taxon>
        <taxon>Sar</taxon>
        <taxon>Alveolata</taxon>
        <taxon>Dinophyceae</taxon>
        <taxon>Suessiales</taxon>
        <taxon>Symbiodiniaceae</taxon>
        <taxon>Symbiodinium</taxon>
    </lineage>
</organism>
<evidence type="ECO:0000313" key="2">
    <source>
        <dbReference type="EMBL" id="CAE7023568.1"/>
    </source>
</evidence>
<dbReference type="EMBL" id="CAJNDS010000182">
    <property type="protein sequence ID" value="CAE7023568.1"/>
    <property type="molecule type" value="Genomic_DNA"/>
</dbReference>
<dbReference type="AlphaFoldDB" id="A0A812I5U7"/>
<reference evidence="2" key="1">
    <citation type="submission" date="2021-02" db="EMBL/GenBank/DDBJ databases">
        <authorList>
            <person name="Dougan E. K."/>
            <person name="Rhodes N."/>
            <person name="Thang M."/>
            <person name="Chan C."/>
        </authorList>
    </citation>
    <scope>NUCLEOTIDE SEQUENCE</scope>
</reference>
<accession>A0A812I5U7</accession>
<keyword evidence="3" id="KW-1185">Reference proteome</keyword>
<feature type="region of interest" description="Disordered" evidence="1">
    <location>
        <begin position="87"/>
        <end position="112"/>
    </location>
</feature>
<comment type="caution">
    <text evidence="2">The sequence shown here is derived from an EMBL/GenBank/DDBJ whole genome shotgun (WGS) entry which is preliminary data.</text>
</comment>
<dbReference type="Proteomes" id="UP000604046">
    <property type="component" value="Unassembled WGS sequence"/>
</dbReference>
<proteinExistence type="predicted"/>
<feature type="compositionally biased region" description="Basic residues" evidence="1">
    <location>
        <begin position="90"/>
        <end position="106"/>
    </location>
</feature>
<evidence type="ECO:0000313" key="3">
    <source>
        <dbReference type="Proteomes" id="UP000604046"/>
    </source>
</evidence>
<sequence>MRDYHRAPGALLPNGRGLALEQANIFDYKLHDQLIEKYSEYRLMPTPPGFATVGMGQIEAADRRFFMLMAEKFLSMIQQAFGCCCQGSPSKKRRLGSKGRGKGKGKGRGERSAGGIVPVQLLRLGCVASTFRGNPVCF</sequence>
<evidence type="ECO:0000256" key="1">
    <source>
        <dbReference type="SAM" id="MobiDB-lite"/>
    </source>
</evidence>
<dbReference type="OrthoDB" id="437864at2759"/>
<name>A0A812I5U7_9DINO</name>
<gene>
    <name evidence="2" type="ORF">SNAT2548_LOCUS3032</name>
</gene>
<protein>
    <submittedName>
        <fullName evidence="2">Uncharacterized protein</fullName>
    </submittedName>
</protein>